<evidence type="ECO:0000313" key="11">
    <source>
        <dbReference type="Proteomes" id="UP000007801"/>
    </source>
</evidence>
<keyword evidence="9" id="KW-0732">Signal</keyword>
<evidence type="ECO:0000313" key="10">
    <source>
        <dbReference type="EMBL" id="KPU79378.1"/>
    </source>
</evidence>
<dbReference type="InterPro" id="IPR009003">
    <property type="entry name" value="Peptidase_S1_PA"/>
</dbReference>
<dbReference type="PRINTS" id="PR00261">
    <property type="entry name" value="LDLRECEPTOR"/>
</dbReference>
<dbReference type="SUPFAM" id="SSF50494">
    <property type="entry name" value="Trypsin-like serine proteases"/>
    <property type="match status" value="1"/>
</dbReference>
<dbReference type="Gene3D" id="2.40.10.10">
    <property type="entry name" value="Trypsin-like serine proteases"/>
    <property type="match status" value="1"/>
</dbReference>
<keyword evidence="5" id="KW-1133">Transmembrane helix</keyword>
<feature type="disulfide bond" evidence="8">
    <location>
        <begin position="157"/>
        <end position="175"/>
    </location>
</feature>
<dbReference type="EMBL" id="CH902617">
    <property type="protein sequence ID" value="KPU79378.1"/>
    <property type="molecule type" value="Genomic_DNA"/>
</dbReference>
<feature type="disulfide bond" evidence="8">
    <location>
        <begin position="65"/>
        <end position="83"/>
    </location>
</feature>
<evidence type="ECO:0008006" key="12">
    <source>
        <dbReference type="Google" id="ProtNLM"/>
    </source>
</evidence>
<evidence type="ECO:0000256" key="6">
    <source>
        <dbReference type="ARBA" id="ARBA00023136"/>
    </source>
</evidence>
<dbReference type="Gene3D" id="4.10.400.10">
    <property type="entry name" value="Low-density Lipoprotein Receptor"/>
    <property type="match status" value="4"/>
</dbReference>
<comment type="caution">
    <text evidence="8">Lacks conserved residue(s) required for the propagation of feature annotation.</text>
</comment>
<evidence type="ECO:0000256" key="1">
    <source>
        <dbReference type="ARBA" id="ARBA00004167"/>
    </source>
</evidence>
<evidence type="ECO:0000256" key="4">
    <source>
        <dbReference type="ARBA" id="ARBA00022737"/>
    </source>
</evidence>
<dbReference type="InterPro" id="IPR035976">
    <property type="entry name" value="Sushi/SCR/CCP_sf"/>
</dbReference>
<dbReference type="InterPro" id="IPR002172">
    <property type="entry name" value="LDrepeatLR_classA_rpt"/>
</dbReference>
<dbReference type="PROSITE" id="PS50068">
    <property type="entry name" value="LDLRA_2"/>
    <property type="match status" value="3"/>
</dbReference>
<dbReference type="GO" id="GO:0005886">
    <property type="term" value="C:plasma membrane"/>
    <property type="evidence" value="ECO:0007669"/>
    <property type="project" value="TreeGrafter"/>
</dbReference>
<dbReference type="AlphaFoldDB" id="A0A0P8YD40"/>
<dbReference type="KEGG" id="dan:26514715"/>
<comment type="subcellular location">
    <subcellularLocation>
        <location evidence="2">Endomembrane system</location>
    </subcellularLocation>
    <subcellularLocation>
        <location evidence="1">Membrane</location>
        <topology evidence="1">Single-pass membrane protein</topology>
    </subcellularLocation>
</comment>
<dbReference type="CDD" id="cd00112">
    <property type="entry name" value="LDLa"/>
    <property type="match status" value="3"/>
</dbReference>
<dbReference type="GO" id="GO:0012505">
    <property type="term" value="C:endomembrane system"/>
    <property type="evidence" value="ECO:0007669"/>
    <property type="project" value="UniProtKB-SubCell"/>
</dbReference>
<dbReference type="SMART" id="SM00192">
    <property type="entry name" value="LDLa"/>
    <property type="match status" value="4"/>
</dbReference>
<evidence type="ECO:0000256" key="2">
    <source>
        <dbReference type="ARBA" id="ARBA00004308"/>
    </source>
</evidence>
<dbReference type="GO" id="GO:0016192">
    <property type="term" value="P:vesicle-mediated transport"/>
    <property type="evidence" value="ECO:0007669"/>
    <property type="project" value="UniProtKB-ARBA"/>
</dbReference>
<dbReference type="PANTHER" id="PTHR24270">
    <property type="entry name" value="LOW-DENSITY LIPOPROTEIN RECEPTOR-RELATED"/>
    <property type="match status" value="1"/>
</dbReference>
<dbReference type="SUPFAM" id="SSF57535">
    <property type="entry name" value="Complement control module/SCR domain"/>
    <property type="match status" value="1"/>
</dbReference>
<accession>A0A0P8YD40</accession>
<dbReference type="SUPFAM" id="SSF57424">
    <property type="entry name" value="LDL receptor-like module"/>
    <property type="match status" value="4"/>
</dbReference>
<keyword evidence="4" id="KW-0677">Repeat</keyword>
<name>A0A0P8YD40_DROAN</name>
<sequence>MFRLWVYLQIFSWLNVGIIADEYFECWNGVIIYELAKCNSKIDCSDNSDEKFEECYNQTCPEEKCSYGGCINSSKLCDGTKDCWDGSDEHVRKCSPRMKDYRPDNTGCKRNEFKCTEIPECLSSQYVCDGIKDCQDGSDETELMCIISTCPENTFRCKYGGCLPIKRACDNVVDCVDGSDEIAAICTKLNTDYLNTSSPLRNASGRATSIHTGNENLTAPLPKGCLISETLQKHQVRTLFNVLPYEKGAEIPSTVVVRVICDNNTVSIGSDLNQCLDGKWQETWPECRPTCSRTRFANDLSTQATCDYKGQIRKCSDKDMQLLPKTKATITCSPGYKSIVENSKEIAICQRDGEIATWNSQRVLKCIPHCGKIPDTVKEEPWLVSVFESYTSKNQFMYKCFGQILSPWVIFINSFYCLITDNVDKVVIAEGTQTYEFYRDQEHSYHLHEIESIHKSGHYNLLKLHDPFIFSASLRPICLPRVLQKYVPFSNNTVYRIENGEKIYYLSKIPKDFKDLIRKFDKIKTKVH</sequence>
<dbReference type="InterPro" id="IPR023415">
    <property type="entry name" value="LDLR_class-A_CS"/>
</dbReference>
<keyword evidence="11" id="KW-1185">Reference proteome</keyword>
<dbReference type="Pfam" id="PF00057">
    <property type="entry name" value="Ldl_recept_a"/>
    <property type="match status" value="3"/>
</dbReference>
<dbReference type="GeneID" id="26514715"/>
<keyword evidence="7 8" id="KW-1015">Disulfide bond</keyword>
<keyword evidence="6" id="KW-0472">Membrane</keyword>
<dbReference type="PROSITE" id="PS01209">
    <property type="entry name" value="LDLRA_1"/>
    <property type="match status" value="2"/>
</dbReference>
<dbReference type="InterPro" id="IPR036055">
    <property type="entry name" value="LDL_receptor-like_sf"/>
</dbReference>
<dbReference type="Proteomes" id="UP000007801">
    <property type="component" value="Unassembled WGS sequence"/>
</dbReference>
<keyword evidence="3" id="KW-0812">Transmembrane</keyword>
<proteinExistence type="predicted"/>
<protein>
    <recommendedName>
        <fullName evidence="12">Sushi domain-containing protein</fullName>
    </recommendedName>
</protein>
<evidence type="ECO:0000256" key="3">
    <source>
        <dbReference type="ARBA" id="ARBA00022692"/>
    </source>
</evidence>
<feature type="disulfide bond" evidence="8">
    <location>
        <begin position="150"/>
        <end position="162"/>
    </location>
</feature>
<dbReference type="InterPro" id="IPR043504">
    <property type="entry name" value="Peptidase_S1_PA_chymotrypsin"/>
</dbReference>
<evidence type="ECO:0000256" key="9">
    <source>
        <dbReference type="SAM" id="SignalP"/>
    </source>
</evidence>
<feature type="signal peptide" evidence="9">
    <location>
        <begin position="1"/>
        <end position="20"/>
    </location>
</feature>
<evidence type="ECO:0000256" key="5">
    <source>
        <dbReference type="ARBA" id="ARBA00022989"/>
    </source>
</evidence>
<reference evidence="10 11" key="1">
    <citation type="journal article" date="2007" name="Nature">
        <title>Evolution of genes and genomes on the Drosophila phylogeny.</title>
        <authorList>
            <consortium name="Drosophila 12 Genomes Consortium"/>
            <person name="Clark A.G."/>
            <person name="Eisen M.B."/>
            <person name="Smith D.R."/>
            <person name="Bergman C.M."/>
            <person name="Oliver B."/>
            <person name="Markow T.A."/>
            <person name="Kaufman T.C."/>
            <person name="Kellis M."/>
            <person name="Gelbart W."/>
            <person name="Iyer V.N."/>
            <person name="Pollard D.A."/>
            <person name="Sackton T.B."/>
            <person name="Larracuente A.M."/>
            <person name="Singh N.D."/>
            <person name="Abad J.P."/>
            <person name="Abt D.N."/>
            <person name="Adryan B."/>
            <person name="Aguade M."/>
            <person name="Akashi H."/>
            <person name="Anderson W.W."/>
            <person name="Aquadro C.F."/>
            <person name="Ardell D.H."/>
            <person name="Arguello R."/>
            <person name="Artieri C.G."/>
            <person name="Barbash D.A."/>
            <person name="Barker D."/>
            <person name="Barsanti P."/>
            <person name="Batterham P."/>
            <person name="Batzoglou S."/>
            <person name="Begun D."/>
            <person name="Bhutkar A."/>
            <person name="Blanco E."/>
            <person name="Bosak S.A."/>
            <person name="Bradley R.K."/>
            <person name="Brand A.D."/>
            <person name="Brent M.R."/>
            <person name="Brooks A.N."/>
            <person name="Brown R.H."/>
            <person name="Butlin R.K."/>
            <person name="Caggese C."/>
            <person name="Calvi B.R."/>
            <person name="Bernardo de Carvalho A."/>
            <person name="Caspi A."/>
            <person name="Castrezana S."/>
            <person name="Celniker S.E."/>
            <person name="Chang J.L."/>
            <person name="Chapple C."/>
            <person name="Chatterji S."/>
            <person name="Chinwalla A."/>
            <person name="Civetta A."/>
            <person name="Clifton S.W."/>
            <person name="Comeron J.M."/>
            <person name="Costello J.C."/>
            <person name="Coyne J.A."/>
            <person name="Daub J."/>
            <person name="David R.G."/>
            <person name="Delcher A.L."/>
            <person name="Delehaunty K."/>
            <person name="Do C.B."/>
            <person name="Ebling H."/>
            <person name="Edwards K."/>
            <person name="Eickbush T."/>
            <person name="Evans J.D."/>
            <person name="Filipski A."/>
            <person name="Findeiss S."/>
            <person name="Freyhult E."/>
            <person name="Fulton L."/>
            <person name="Fulton R."/>
            <person name="Garcia A.C."/>
            <person name="Gardiner A."/>
            <person name="Garfield D.A."/>
            <person name="Garvin B.E."/>
            <person name="Gibson G."/>
            <person name="Gilbert D."/>
            <person name="Gnerre S."/>
            <person name="Godfrey J."/>
            <person name="Good R."/>
            <person name="Gotea V."/>
            <person name="Gravely B."/>
            <person name="Greenberg A.J."/>
            <person name="Griffiths-Jones S."/>
            <person name="Gross S."/>
            <person name="Guigo R."/>
            <person name="Gustafson E.A."/>
            <person name="Haerty W."/>
            <person name="Hahn M.W."/>
            <person name="Halligan D.L."/>
            <person name="Halpern A.L."/>
            <person name="Halter G.M."/>
            <person name="Han M.V."/>
            <person name="Heger A."/>
            <person name="Hillier L."/>
            <person name="Hinrichs A.S."/>
            <person name="Holmes I."/>
            <person name="Hoskins R.A."/>
            <person name="Hubisz M.J."/>
            <person name="Hultmark D."/>
            <person name="Huntley M.A."/>
            <person name="Jaffe D.B."/>
            <person name="Jagadeeshan S."/>
            <person name="Jeck W.R."/>
            <person name="Johnson J."/>
            <person name="Jones C.D."/>
            <person name="Jordan W.C."/>
            <person name="Karpen G.H."/>
            <person name="Kataoka E."/>
            <person name="Keightley P.D."/>
            <person name="Kheradpour P."/>
            <person name="Kirkness E.F."/>
            <person name="Koerich L.B."/>
            <person name="Kristiansen K."/>
            <person name="Kudrna D."/>
            <person name="Kulathinal R.J."/>
            <person name="Kumar S."/>
            <person name="Kwok R."/>
            <person name="Lander E."/>
            <person name="Langley C.H."/>
            <person name="Lapoint R."/>
            <person name="Lazzaro B.P."/>
            <person name="Lee S.J."/>
            <person name="Levesque L."/>
            <person name="Li R."/>
            <person name="Lin C.F."/>
            <person name="Lin M.F."/>
            <person name="Lindblad-Toh K."/>
            <person name="Llopart A."/>
            <person name="Long M."/>
            <person name="Low L."/>
            <person name="Lozovsky E."/>
            <person name="Lu J."/>
            <person name="Luo M."/>
            <person name="Machado C.A."/>
            <person name="Makalowski W."/>
            <person name="Marzo M."/>
            <person name="Matsuda M."/>
            <person name="Matzkin L."/>
            <person name="McAllister B."/>
            <person name="McBride C.S."/>
            <person name="McKernan B."/>
            <person name="McKernan K."/>
            <person name="Mendez-Lago M."/>
            <person name="Minx P."/>
            <person name="Mollenhauer M.U."/>
            <person name="Montooth K."/>
            <person name="Mount S.M."/>
            <person name="Mu X."/>
            <person name="Myers E."/>
            <person name="Negre B."/>
            <person name="Newfeld S."/>
            <person name="Nielsen R."/>
            <person name="Noor M.A."/>
            <person name="O'Grady P."/>
            <person name="Pachter L."/>
            <person name="Papaceit M."/>
            <person name="Parisi M.J."/>
            <person name="Parisi M."/>
            <person name="Parts L."/>
            <person name="Pedersen J.S."/>
            <person name="Pesole G."/>
            <person name="Phillippy A.M."/>
            <person name="Ponting C.P."/>
            <person name="Pop M."/>
            <person name="Porcelli D."/>
            <person name="Powell J.R."/>
            <person name="Prohaska S."/>
            <person name="Pruitt K."/>
            <person name="Puig M."/>
            <person name="Quesneville H."/>
            <person name="Ram K.R."/>
            <person name="Rand D."/>
            <person name="Rasmussen M.D."/>
            <person name="Reed L.K."/>
            <person name="Reenan R."/>
            <person name="Reily A."/>
            <person name="Remington K.A."/>
            <person name="Rieger T.T."/>
            <person name="Ritchie M.G."/>
            <person name="Robin C."/>
            <person name="Rogers Y.H."/>
            <person name="Rohde C."/>
            <person name="Rozas J."/>
            <person name="Rubenfield M.J."/>
            <person name="Ruiz A."/>
            <person name="Russo S."/>
            <person name="Salzberg S.L."/>
            <person name="Sanchez-Gracia A."/>
            <person name="Saranga D.J."/>
            <person name="Sato H."/>
            <person name="Schaeffer S.W."/>
            <person name="Schatz M.C."/>
            <person name="Schlenke T."/>
            <person name="Schwartz R."/>
            <person name="Segarra C."/>
            <person name="Singh R.S."/>
            <person name="Sirot L."/>
            <person name="Sirota M."/>
            <person name="Sisneros N.B."/>
            <person name="Smith C.D."/>
            <person name="Smith T.F."/>
            <person name="Spieth J."/>
            <person name="Stage D.E."/>
            <person name="Stark A."/>
            <person name="Stephan W."/>
            <person name="Strausberg R.L."/>
            <person name="Strempel S."/>
            <person name="Sturgill D."/>
            <person name="Sutton G."/>
            <person name="Sutton G.G."/>
            <person name="Tao W."/>
            <person name="Teichmann S."/>
            <person name="Tobari Y.N."/>
            <person name="Tomimura Y."/>
            <person name="Tsolas J.M."/>
            <person name="Valente V.L."/>
            <person name="Venter E."/>
            <person name="Venter J.C."/>
            <person name="Vicario S."/>
            <person name="Vieira F.G."/>
            <person name="Vilella A.J."/>
            <person name="Villasante A."/>
            <person name="Walenz B."/>
            <person name="Wang J."/>
            <person name="Wasserman M."/>
            <person name="Watts T."/>
            <person name="Wilson D."/>
            <person name="Wilson R.K."/>
            <person name="Wing R.A."/>
            <person name="Wolfner M.F."/>
            <person name="Wong A."/>
            <person name="Wong G.K."/>
            <person name="Wu C.I."/>
            <person name="Wu G."/>
            <person name="Yamamoto D."/>
            <person name="Yang H.P."/>
            <person name="Yang S.P."/>
            <person name="Yorke J.A."/>
            <person name="Yoshida K."/>
            <person name="Zdobnov E."/>
            <person name="Zhang P."/>
            <person name="Zhang Y."/>
            <person name="Zimin A.V."/>
            <person name="Baldwin J."/>
            <person name="Abdouelleil A."/>
            <person name="Abdulkadir J."/>
            <person name="Abebe A."/>
            <person name="Abera B."/>
            <person name="Abreu J."/>
            <person name="Acer S.C."/>
            <person name="Aftuck L."/>
            <person name="Alexander A."/>
            <person name="An P."/>
            <person name="Anderson E."/>
            <person name="Anderson S."/>
            <person name="Arachi H."/>
            <person name="Azer M."/>
            <person name="Bachantsang P."/>
            <person name="Barry A."/>
            <person name="Bayul T."/>
            <person name="Berlin A."/>
            <person name="Bessette D."/>
            <person name="Bloom T."/>
            <person name="Blye J."/>
            <person name="Boguslavskiy L."/>
            <person name="Bonnet C."/>
            <person name="Boukhgalter B."/>
            <person name="Bourzgui I."/>
            <person name="Brown A."/>
            <person name="Cahill P."/>
            <person name="Channer S."/>
            <person name="Cheshatsang Y."/>
            <person name="Chuda L."/>
            <person name="Citroen M."/>
            <person name="Collymore A."/>
            <person name="Cooke P."/>
            <person name="Costello M."/>
            <person name="D'Aco K."/>
            <person name="Daza R."/>
            <person name="De Haan G."/>
            <person name="DeGray S."/>
            <person name="DeMaso C."/>
            <person name="Dhargay N."/>
            <person name="Dooley K."/>
            <person name="Dooley E."/>
            <person name="Doricent M."/>
            <person name="Dorje P."/>
            <person name="Dorjee K."/>
            <person name="Dupes A."/>
            <person name="Elong R."/>
            <person name="Falk J."/>
            <person name="Farina A."/>
            <person name="Faro S."/>
            <person name="Ferguson D."/>
            <person name="Fisher S."/>
            <person name="Foley C.D."/>
            <person name="Franke A."/>
            <person name="Friedrich D."/>
            <person name="Gadbois L."/>
            <person name="Gearin G."/>
            <person name="Gearin C.R."/>
            <person name="Giannoukos G."/>
            <person name="Goode T."/>
            <person name="Graham J."/>
            <person name="Grandbois E."/>
            <person name="Grewal S."/>
            <person name="Gyaltsen K."/>
            <person name="Hafez N."/>
            <person name="Hagos B."/>
            <person name="Hall J."/>
            <person name="Henson C."/>
            <person name="Hollinger A."/>
            <person name="Honan T."/>
            <person name="Huard M.D."/>
            <person name="Hughes L."/>
            <person name="Hurhula B."/>
            <person name="Husby M.E."/>
            <person name="Kamat A."/>
            <person name="Kanga B."/>
            <person name="Kashin S."/>
            <person name="Khazanovich D."/>
            <person name="Kisner P."/>
            <person name="Lance K."/>
            <person name="Lara M."/>
            <person name="Lee W."/>
            <person name="Lennon N."/>
            <person name="Letendre F."/>
            <person name="LeVine R."/>
            <person name="Lipovsky A."/>
            <person name="Liu X."/>
            <person name="Liu J."/>
            <person name="Liu S."/>
            <person name="Lokyitsang T."/>
            <person name="Lokyitsang Y."/>
            <person name="Lubonja R."/>
            <person name="Lui A."/>
            <person name="MacDonald P."/>
            <person name="Magnisalis V."/>
            <person name="Maru K."/>
            <person name="Matthews C."/>
            <person name="McCusker W."/>
            <person name="McDonough S."/>
            <person name="Mehta T."/>
            <person name="Meldrim J."/>
            <person name="Meneus L."/>
            <person name="Mihai O."/>
            <person name="Mihalev A."/>
            <person name="Mihova T."/>
            <person name="Mittelman R."/>
            <person name="Mlenga V."/>
            <person name="Montmayeur A."/>
            <person name="Mulrain L."/>
            <person name="Navidi A."/>
            <person name="Naylor J."/>
            <person name="Negash T."/>
            <person name="Nguyen T."/>
            <person name="Nguyen N."/>
            <person name="Nicol R."/>
            <person name="Norbu C."/>
            <person name="Norbu N."/>
            <person name="Novod N."/>
            <person name="O'Neill B."/>
            <person name="Osman S."/>
            <person name="Markiewicz E."/>
            <person name="Oyono O.L."/>
            <person name="Patti C."/>
            <person name="Phunkhang P."/>
            <person name="Pierre F."/>
            <person name="Priest M."/>
            <person name="Raghuraman S."/>
            <person name="Rege F."/>
            <person name="Reyes R."/>
            <person name="Rise C."/>
            <person name="Rogov P."/>
            <person name="Ross K."/>
            <person name="Ryan E."/>
            <person name="Settipalli S."/>
            <person name="Shea T."/>
            <person name="Sherpa N."/>
            <person name="Shi L."/>
            <person name="Shih D."/>
            <person name="Sparrow T."/>
            <person name="Spaulding J."/>
            <person name="Stalker J."/>
            <person name="Stange-Thomann N."/>
            <person name="Stavropoulos S."/>
            <person name="Stone C."/>
            <person name="Strader C."/>
            <person name="Tesfaye S."/>
            <person name="Thomson T."/>
            <person name="Thoulutsang Y."/>
            <person name="Thoulutsang D."/>
            <person name="Topham K."/>
            <person name="Topping I."/>
            <person name="Tsamla T."/>
            <person name="Vassiliev H."/>
            <person name="Vo A."/>
            <person name="Wangchuk T."/>
            <person name="Wangdi T."/>
            <person name="Weiand M."/>
            <person name="Wilkinson J."/>
            <person name="Wilson A."/>
            <person name="Yadav S."/>
            <person name="Young G."/>
            <person name="Yu Q."/>
            <person name="Zembek L."/>
            <person name="Zhong D."/>
            <person name="Zimmer A."/>
            <person name="Zwirko Z."/>
            <person name="Jaffe D.B."/>
            <person name="Alvarez P."/>
            <person name="Brockman W."/>
            <person name="Butler J."/>
            <person name="Chin C."/>
            <person name="Gnerre S."/>
            <person name="Grabherr M."/>
            <person name="Kleber M."/>
            <person name="Mauceli E."/>
            <person name="MacCallum I."/>
        </authorList>
    </citation>
    <scope>NUCLEOTIDE SEQUENCE [LARGE SCALE GENOMIC DNA]</scope>
    <source>
        <strain evidence="11">Tucson 14024-0371.13</strain>
    </source>
</reference>
<gene>
    <name evidence="10" type="primary">Dana\GF27306</name>
    <name evidence="10" type="ORF">GF27306</name>
</gene>
<dbReference type="InParanoid" id="A0A0P8YD40"/>
<evidence type="ECO:0000256" key="8">
    <source>
        <dbReference type="PROSITE-ProRule" id="PRU00124"/>
    </source>
</evidence>
<evidence type="ECO:0000256" key="7">
    <source>
        <dbReference type="ARBA" id="ARBA00023157"/>
    </source>
</evidence>
<feature type="chain" id="PRO_5006154437" description="Sushi domain-containing protein" evidence="9">
    <location>
        <begin position="21"/>
        <end position="528"/>
    </location>
</feature>
<dbReference type="InterPro" id="IPR050685">
    <property type="entry name" value="LDLR"/>
</dbReference>
<organism evidence="10 11">
    <name type="scientific">Drosophila ananassae</name>
    <name type="common">Fruit fly</name>
    <dbReference type="NCBI Taxonomy" id="7217"/>
    <lineage>
        <taxon>Eukaryota</taxon>
        <taxon>Metazoa</taxon>
        <taxon>Ecdysozoa</taxon>
        <taxon>Arthropoda</taxon>
        <taxon>Hexapoda</taxon>
        <taxon>Insecta</taxon>
        <taxon>Pterygota</taxon>
        <taxon>Neoptera</taxon>
        <taxon>Endopterygota</taxon>
        <taxon>Diptera</taxon>
        <taxon>Brachycera</taxon>
        <taxon>Muscomorpha</taxon>
        <taxon>Ephydroidea</taxon>
        <taxon>Drosophilidae</taxon>
        <taxon>Drosophila</taxon>
        <taxon>Sophophora</taxon>
    </lineage>
</organism>
<dbReference type="OrthoDB" id="2019384at2759"/>